<gene>
    <name evidence="2" type="ORF">NZK81_17480</name>
</gene>
<reference evidence="2" key="1">
    <citation type="submission" date="2022-09" db="EMBL/GenBank/DDBJ databases">
        <title>Novosphingobium sp. Nov., a polycyclic aromatic hydrocarbon-degrading bacterium isolated form mangrove sediments in HongKong.</title>
        <authorList>
            <person name="Hu Z."/>
        </authorList>
    </citation>
    <scope>NUCLEOTIDE SEQUENCE</scope>
    <source>
        <strain evidence="2">HK4-1</strain>
    </source>
</reference>
<comment type="caution">
    <text evidence="2">The sequence shown here is derived from an EMBL/GenBank/DDBJ whole genome shotgun (WGS) entry which is preliminary data.</text>
</comment>
<feature type="transmembrane region" description="Helical" evidence="1">
    <location>
        <begin position="44"/>
        <end position="66"/>
    </location>
</feature>
<protein>
    <submittedName>
        <fullName evidence="2">Uncharacterized protein</fullName>
    </submittedName>
</protein>
<keyword evidence="3" id="KW-1185">Reference proteome</keyword>
<feature type="transmembrane region" description="Helical" evidence="1">
    <location>
        <begin position="73"/>
        <end position="91"/>
    </location>
</feature>
<organism evidence="2 3">
    <name type="scientific">Novosphingobium mangrovi</name>
    <name type="common">ex Huang et al. 2023</name>
    <dbReference type="NCBI Taxonomy" id="2976432"/>
    <lineage>
        <taxon>Bacteria</taxon>
        <taxon>Pseudomonadati</taxon>
        <taxon>Pseudomonadota</taxon>
        <taxon>Alphaproteobacteria</taxon>
        <taxon>Sphingomonadales</taxon>
        <taxon>Sphingomonadaceae</taxon>
        <taxon>Novosphingobium</taxon>
    </lineage>
</organism>
<evidence type="ECO:0000256" key="1">
    <source>
        <dbReference type="SAM" id="Phobius"/>
    </source>
</evidence>
<proteinExistence type="predicted"/>
<keyword evidence="1" id="KW-1133">Transmembrane helix</keyword>
<keyword evidence="1" id="KW-0472">Membrane</keyword>
<feature type="transmembrane region" description="Helical" evidence="1">
    <location>
        <begin position="103"/>
        <end position="122"/>
    </location>
</feature>
<evidence type="ECO:0000313" key="3">
    <source>
        <dbReference type="Proteomes" id="UP001165583"/>
    </source>
</evidence>
<dbReference type="Proteomes" id="UP001165583">
    <property type="component" value="Unassembled WGS sequence"/>
</dbReference>
<sequence length="145" mass="16262">MKRQRPPSIRMFGYLIFGATVISVGLLLIYYGELRADALSQGRSAASPLLAVMWVIGYNLCFWVAIARRASNIARWLLLGLTALGLLNQFLEYDSYLRLGSFYLATTVVASLVQIAAVAILFRRDAAHWLCNRGTMEPDEAEIFR</sequence>
<keyword evidence="1" id="KW-0812">Transmembrane</keyword>
<dbReference type="RefSeq" id="WP_260047361.1">
    <property type="nucleotide sequence ID" value="NZ_JANZXA010000013.1"/>
</dbReference>
<feature type="transmembrane region" description="Helical" evidence="1">
    <location>
        <begin position="12"/>
        <end position="32"/>
    </location>
</feature>
<evidence type="ECO:0000313" key="2">
    <source>
        <dbReference type="EMBL" id="MCT2401344.1"/>
    </source>
</evidence>
<dbReference type="EMBL" id="JANZXA010000013">
    <property type="protein sequence ID" value="MCT2401344.1"/>
    <property type="molecule type" value="Genomic_DNA"/>
</dbReference>
<name>A0ABT2I982_9SPHN</name>
<accession>A0ABT2I982</accession>